<comment type="catalytic activity">
    <reaction evidence="17 19">
        <text>L-threonyl-[protein] + ATP = O-phospho-L-threonyl-[protein] + ADP + H(+)</text>
        <dbReference type="Rhea" id="RHEA:46608"/>
        <dbReference type="Rhea" id="RHEA-COMP:11060"/>
        <dbReference type="Rhea" id="RHEA-COMP:11605"/>
        <dbReference type="ChEBI" id="CHEBI:15378"/>
        <dbReference type="ChEBI" id="CHEBI:30013"/>
        <dbReference type="ChEBI" id="CHEBI:30616"/>
        <dbReference type="ChEBI" id="CHEBI:61977"/>
        <dbReference type="ChEBI" id="CHEBI:456216"/>
        <dbReference type="EC" id="2.7.11.1"/>
    </reaction>
</comment>
<keyword evidence="5 19" id="KW-0808">Transferase</keyword>
<keyword evidence="8" id="KW-0430">Lectin</keyword>
<dbReference type="InterPro" id="IPR024171">
    <property type="entry name" value="SRK-like_kinase"/>
</dbReference>
<evidence type="ECO:0000256" key="13">
    <source>
        <dbReference type="ARBA" id="ARBA00023136"/>
    </source>
</evidence>
<dbReference type="GO" id="GO:0004674">
    <property type="term" value="F:protein serine/threonine kinase activity"/>
    <property type="evidence" value="ECO:0007669"/>
    <property type="project" value="UniProtKB-KW"/>
</dbReference>
<keyword evidence="11 19" id="KW-0067">ATP-binding</keyword>
<dbReference type="Pfam" id="PF01453">
    <property type="entry name" value="B_lectin"/>
    <property type="match status" value="1"/>
</dbReference>
<dbReference type="CDD" id="cd14066">
    <property type="entry name" value="STKc_IRAK"/>
    <property type="match status" value="1"/>
</dbReference>
<dbReference type="AlphaFoldDB" id="A0A6G1CWK3"/>
<proteinExistence type="inferred from homology"/>
<keyword evidence="6" id="KW-0812">Transmembrane</keyword>
<evidence type="ECO:0000256" key="12">
    <source>
        <dbReference type="ARBA" id="ARBA00022989"/>
    </source>
</evidence>
<feature type="domain" description="Protein kinase" evidence="22">
    <location>
        <begin position="495"/>
        <end position="775"/>
    </location>
</feature>
<dbReference type="GO" id="GO:0016020">
    <property type="term" value="C:membrane"/>
    <property type="evidence" value="ECO:0007669"/>
    <property type="project" value="UniProtKB-SubCell"/>
</dbReference>
<evidence type="ECO:0000256" key="3">
    <source>
        <dbReference type="ARBA" id="ARBA00022536"/>
    </source>
</evidence>
<evidence type="ECO:0000256" key="16">
    <source>
        <dbReference type="ARBA" id="ARBA00023180"/>
    </source>
</evidence>
<dbReference type="InterPro" id="IPR017441">
    <property type="entry name" value="Protein_kinase_ATP_BS"/>
</dbReference>
<dbReference type="SMART" id="SM00220">
    <property type="entry name" value="S_TKc"/>
    <property type="match status" value="1"/>
</dbReference>
<dbReference type="PROSITE" id="PS50011">
    <property type="entry name" value="PROTEIN_KINASE_DOM"/>
    <property type="match status" value="1"/>
</dbReference>
<keyword evidence="12" id="KW-1133">Transmembrane helix</keyword>
<gene>
    <name evidence="24" type="ORF">E2562_034996</name>
</gene>
<evidence type="ECO:0000256" key="9">
    <source>
        <dbReference type="ARBA" id="ARBA00022741"/>
    </source>
</evidence>
<dbReference type="InterPro" id="IPR001480">
    <property type="entry name" value="Bulb-type_lectin_dom"/>
</dbReference>
<evidence type="ECO:0000256" key="6">
    <source>
        <dbReference type="ARBA" id="ARBA00022692"/>
    </source>
</evidence>
<feature type="domain" description="Bulb-type lectin" evidence="23">
    <location>
        <begin position="66"/>
        <end position="186"/>
    </location>
</feature>
<sequence length="807" mass="88569">MLVLGGCFLLRAVACRAQTYDYPTANLTTAWTNSPSLRNQASYGDGSIARAILLRINTDGYGPSFAFGFFCINRVSSSSSPASPCTSFLLAVAVVHCDSSGAFVTGPGTGILPEVIWSANRGRPVGENATLHLAPYGDLFLLEADGGPLVWSTGTARRSVAGMNMTSAGNLVLFDGDNAAVWQSFDHPTDTMVPGQRLKRGARDGLAADVSTTNRSESRLRLAVTSNGLVAFVDASPPQPYYELINPNASSAVNDDDSGSYVVFTSGSLALVRSSGDRPVQLVSLPQVRSLQAPQYMRLDADGHLRLYKWGSKRTDGWAVISDVFRGLEPCDYPTVCGSYGVCTNQQCSCPTAAGDYFRPVNDREPGLGCSPVTPISCSYTQDHQLLTLSHTNSFSGQLSEPSFDKISDESCMRMCLKNCSCKMAIFHYGSDRSEGSCFIQSEVFSLRAHQPDQARPYNSTVHLKVRPVAESGHKSVASKKLVAIISSISSVIVFASVVAIGEGGFGTVFKGKIEDEHVAVKRLDRLSPERTEFLAEVETIGNINHRNLVKLMGYCVGKSHSFLVFEFMPNGSLDTWIFEKDRLDLSLDWKTRLQIITDVARGLEYIHSGSREKIAHLDIKPQNILLDEQHNAKISDFGLAKTIDRKRSWVMSRMQGTPGYMAPECWLTRKISDKADVYSFGVVVMEIICGRRIVDESRSENTLYLMRVLQLCAESDRLFDIVDTQAKDMRLHAAEVLQTIRLAMWCLQRDSNERPSMSTVVNVLDGAAEVQADLDFKFDYTSSPARAEALISDIPWTTSMFTRSEP</sequence>
<dbReference type="OrthoDB" id="4062651at2759"/>
<dbReference type="FunFam" id="2.90.10.30:FF:000003">
    <property type="entry name" value="Os04g0303100 protein"/>
    <property type="match status" value="1"/>
</dbReference>
<dbReference type="InterPro" id="IPR008271">
    <property type="entry name" value="Ser/Thr_kinase_AS"/>
</dbReference>
<dbReference type="PANTHER" id="PTHR47976:SF30">
    <property type="entry name" value="RECEPTOR-LIKE SERINE_THREONINE-PROTEIN KINASE"/>
    <property type="match status" value="1"/>
</dbReference>
<evidence type="ECO:0000259" key="23">
    <source>
        <dbReference type="PROSITE" id="PS50927"/>
    </source>
</evidence>
<dbReference type="Gene3D" id="2.90.10.30">
    <property type="match status" value="1"/>
</dbReference>
<dbReference type="Pfam" id="PF00069">
    <property type="entry name" value="Pkinase"/>
    <property type="match status" value="1"/>
</dbReference>
<dbReference type="SUPFAM" id="SSF56112">
    <property type="entry name" value="Protein kinase-like (PK-like)"/>
    <property type="match status" value="1"/>
</dbReference>
<keyword evidence="13" id="KW-0472">Membrane</keyword>
<comment type="subcellular location">
    <subcellularLocation>
        <location evidence="1">Membrane</location>
        <topology evidence="1">Single-pass type I membrane protein</topology>
    </subcellularLocation>
</comment>
<dbReference type="PROSITE" id="PS00108">
    <property type="entry name" value="PROTEIN_KINASE_ST"/>
    <property type="match status" value="1"/>
</dbReference>
<dbReference type="PANTHER" id="PTHR47976">
    <property type="entry name" value="G-TYPE LECTIN S-RECEPTOR-LIKE SERINE/THREONINE-PROTEIN KINASE SD2-5"/>
    <property type="match status" value="1"/>
</dbReference>
<dbReference type="Proteomes" id="UP000479710">
    <property type="component" value="Unassembled WGS sequence"/>
</dbReference>
<keyword evidence="10 19" id="KW-0418">Kinase</keyword>
<evidence type="ECO:0000256" key="11">
    <source>
        <dbReference type="ARBA" id="ARBA00022840"/>
    </source>
</evidence>
<dbReference type="FunFam" id="1.10.510.10:FF:000248">
    <property type="entry name" value="S-receptor-like kinase 5"/>
    <property type="match status" value="1"/>
</dbReference>
<dbReference type="EMBL" id="SPHZ02000008">
    <property type="protein sequence ID" value="KAF0904481.1"/>
    <property type="molecule type" value="Genomic_DNA"/>
</dbReference>
<evidence type="ECO:0000256" key="18">
    <source>
        <dbReference type="ARBA" id="ARBA00048679"/>
    </source>
</evidence>
<evidence type="ECO:0000256" key="4">
    <source>
        <dbReference type="ARBA" id="ARBA00022553"/>
    </source>
</evidence>
<evidence type="ECO:0000256" key="2">
    <source>
        <dbReference type="ARBA" id="ARBA00022527"/>
    </source>
</evidence>
<evidence type="ECO:0000256" key="20">
    <source>
        <dbReference type="PROSITE-ProRule" id="PRU10141"/>
    </source>
</evidence>
<comment type="caution">
    <text evidence="24">The sequence shown here is derived from an EMBL/GenBank/DDBJ whole genome shotgun (WGS) entry which is preliminary data.</text>
</comment>
<dbReference type="SUPFAM" id="SSF51110">
    <property type="entry name" value="alpha-D-mannose-specific plant lectins"/>
    <property type="match status" value="1"/>
</dbReference>
<evidence type="ECO:0000256" key="14">
    <source>
        <dbReference type="ARBA" id="ARBA00023157"/>
    </source>
</evidence>
<evidence type="ECO:0000256" key="5">
    <source>
        <dbReference type="ARBA" id="ARBA00022679"/>
    </source>
</evidence>
<dbReference type="CDD" id="cd00028">
    <property type="entry name" value="B_lectin"/>
    <property type="match status" value="1"/>
</dbReference>
<dbReference type="PIRSF" id="PIRSF000641">
    <property type="entry name" value="SRK"/>
    <property type="match status" value="1"/>
</dbReference>
<accession>A0A6G1CWK3</accession>
<comment type="similarity">
    <text evidence="19">Belongs to the protein kinase superfamily. Ser/Thr protein kinase family.</text>
</comment>
<dbReference type="PROSITE" id="PS00107">
    <property type="entry name" value="PROTEIN_KINASE_ATP"/>
    <property type="match status" value="1"/>
</dbReference>
<dbReference type="Gene3D" id="3.30.200.20">
    <property type="entry name" value="Phosphorylase Kinase, domain 1"/>
    <property type="match status" value="1"/>
</dbReference>
<feature type="binding site" evidence="20">
    <location>
        <position position="522"/>
    </location>
    <ligand>
        <name>ATP</name>
        <dbReference type="ChEBI" id="CHEBI:30616"/>
    </ligand>
</feature>
<evidence type="ECO:0000259" key="22">
    <source>
        <dbReference type="PROSITE" id="PS50011"/>
    </source>
</evidence>
<evidence type="ECO:0000256" key="10">
    <source>
        <dbReference type="ARBA" id="ARBA00022777"/>
    </source>
</evidence>
<dbReference type="GO" id="GO:0051707">
    <property type="term" value="P:response to other organism"/>
    <property type="evidence" value="ECO:0007669"/>
    <property type="project" value="UniProtKB-ARBA"/>
</dbReference>
<dbReference type="InterPro" id="IPR000719">
    <property type="entry name" value="Prot_kinase_dom"/>
</dbReference>
<evidence type="ECO:0000256" key="21">
    <source>
        <dbReference type="SAM" id="SignalP"/>
    </source>
</evidence>
<name>A0A6G1CWK3_9ORYZ</name>
<dbReference type="InterPro" id="IPR036426">
    <property type="entry name" value="Bulb-type_lectin_dom_sf"/>
</dbReference>
<keyword evidence="2 19" id="KW-0723">Serine/threonine-protein kinase</keyword>
<keyword evidence="15" id="KW-0675">Receptor</keyword>
<reference evidence="24 25" key="1">
    <citation type="submission" date="2019-11" db="EMBL/GenBank/DDBJ databases">
        <title>Whole genome sequence of Oryza granulata.</title>
        <authorList>
            <person name="Li W."/>
        </authorList>
    </citation>
    <scope>NUCLEOTIDE SEQUENCE [LARGE SCALE GENOMIC DNA]</scope>
    <source>
        <strain evidence="25">cv. Menghai</strain>
        <tissue evidence="24">Leaf</tissue>
    </source>
</reference>
<evidence type="ECO:0000313" key="24">
    <source>
        <dbReference type="EMBL" id="KAF0904481.1"/>
    </source>
</evidence>
<dbReference type="SMART" id="SM00108">
    <property type="entry name" value="B_lectin"/>
    <property type="match status" value="1"/>
</dbReference>
<dbReference type="InterPro" id="IPR011009">
    <property type="entry name" value="Kinase-like_dom_sf"/>
</dbReference>
<feature type="signal peptide" evidence="21">
    <location>
        <begin position="1"/>
        <end position="17"/>
    </location>
</feature>
<keyword evidence="3" id="KW-0245">EGF-like domain</keyword>
<keyword evidence="25" id="KW-1185">Reference proteome</keyword>
<evidence type="ECO:0000256" key="8">
    <source>
        <dbReference type="ARBA" id="ARBA00022734"/>
    </source>
</evidence>
<keyword evidence="9 19" id="KW-0547">Nucleotide-binding</keyword>
<dbReference type="Gene3D" id="1.10.510.10">
    <property type="entry name" value="Transferase(Phosphotransferase) domain 1"/>
    <property type="match status" value="1"/>
</dbReference>
<evidence type="ECO:0000256" key="19">
    <source>
        <dbReference type="PIRNR" id="PIRNR000641"/>
    </source>
</evidence>
<dbReference type="InterPro" id="IPR051343">
    <property type="entry name" value="G-type_lectin_kinases/EP1-like"/>
</dbReference>
<evidence type="ECO:0000256" key="17">
    <source>
        <dbReference type="ARBA" id="ARBA00047899"/>
    </source>
</evidence>
<keyword evidence="14" id="KW-1015">Disulfide bond</keyword>
<feature type="chain" id="PRO_5026327416" description="Receptor-like serine/threonine-protein kinase" evidence="21">
    <location>
        <begin position="18"/>
        <end position="807"/>
    </location>
</feature>
<evidence type="ECO:0000256" key="7">
    <source>
        <dbReference type="ARBA" id="ARBA00022729"/>
    </source>
</evidence>
<organism evidence="24 25">
    <name type="scientific">Oryza meyeriana var. granulata</name>
    <dbReference type="NCBI Taxonomy" id="110450"/>
    <lineage>
        <taxon>Eukaryota</taxon>
        <taxon>Viridiplantae</taxon>
        <taxon>Streptophyta</taxon>
        <taxon>Embryophyta</taxon>
        <taxon>Tracheophyta</taxon>
        <taxon>Spermatophyta</taxon>
        <taxon>Magnoliopsida</taxon>
        <taxon>Liliopsida</taxon>
        <taxon>Poales</taxon>
        <taxon>Poaceae</taxon>
        <taxon>BOP clade</taxon>
        <taxon>Oryzoideae</taxon>
        <taxon>Oryzeae</taxon>
        <taxon>Oryzinae</taxon>
        <taxon>Oryza</taxon>
        <taxon>Oryza meyeriana</taxon>
    </lineage>
</organism>
<comment type="catalytic activity">
    <reaction evidence="18 19">
        <text>L-seryl-[protein] + ATP = O-phospho-L-seryl-[protein] + ADP + H(+)</text>
        <dbReference type="Rhea" id="RHEA:17989"/>
        <dbReference type="Rhea" id="RHEA-COMP:9863"/>
        <dbReference type="Rhea" id="RHEA-COMP:11604"/>
        <dbReference type="ChEBI" id="CHEBI:15378"/>
        <dbReference type="ChEBI" id="CHEBI:29999"/>
        <dbReference type="ChEBI" id="CHEBI:30616"/>
        <dbReference type="ChEBI" id="CHEBI:83421"/>
        <dbReference type="ChEBI" id="CHEBI:456216"/>
        <dbReference type="EC" id="2.7.11.1"/>
    </reaction>
</comment>
<dbReference type="EC" id="2.7.11.1" evidence="19"/>
<evidence type="ECO:0000313" key="25">
    <source>
        <dbReference type="Proteomes" id="UP000479710"/>
    </source>
</evidence>
<dbReference type="PROSITE" id="PS50927">
    <property type="entry name" value="BULB_LECTIN"/>
    <property type="match status" value="1"/>
</dbReference>
<evidence type="ECO:0000256" key="15">
    <source>
        <dbReference type="ARBA" id="ARBA00023170"/>
    </source>
</evidence>
<protein>
    <recommendedName>
        <fullName evidence="19">Receptor-like serine/threonine-protein kinase</fullName>
        <ecNumber evidence="19">2.7.11.1</ecNumber>
    </recommendedName>
</protein>
<dbReference type="GO" id="GO:0030246">
    <property type="term" value="F:carbohydrate binding"/>
    <property type="evidence" value="ECO:0007669"/>
    <property type="project" value="UniProtKB-KW"/>
</dbReference>
<keyword evidence="16" id="KW-0325">Glycoprotein</keyword>
<dbReference type="GO" id="GO:0005524">
    <property type="term" value="F:ATP binding"/>
    <property type="evidence" value="ECO:0007669"/>
    <property type="project" value="UniProtKB-UniRule"/>
</dbReference>
<keyword evidence="7 21" id="KW-0732">Signal</keyword>
<keyword evidence="4" id="KW-0597">Phosphoprotein</keyword>
<evidence type="ECO:0000256" key="1">
    <source>
        <dbReference type="ARBA" id="ARBA00004479"/>
    </source>
</evidence>